<organism evidence="1 2">
    <name type="scientific">Canavalia gladiata</name>
    <name type="common">Sword bean</name>
    <name type="synonym">Dolichos gladiatus</name>
    <dbReference type="NCBI Taxonomy" id="3824"/>
    <lineage>
        <taxon>Eukaryota</taxon>
        <taxon>Viridiplantae</taxon>
        <taxon>Streptophyta</taxon>
        <taxon>Embryophyta</taxon>
        <taxon>Tracheophyta</taxon>
        <taxon>Spermatophyta</taxon>
        <taxon>Magnoliopsida</taxon>
        <taxon>eudicotyledons</taxon>
        <taxon>Gunneridae</taxon>
        <taxon>Pentapetalae</taxon>
        <taxon>rosids</taxon>
        <taxon>fabids</taxon>
        <taxon>Fabales</taxon>
        <taxon>Fabaceae</taxon>
        <taxon>Papilionoideae</taxon>
        <taxon>50 kb inversion clade</taxon>
        <taxon>NPAAA clade</taxon>
        <taxon>indigoferoid/millettioid clade</taxon>
        <taxon>Phaseoleae</taxon>
        <taxon>Canavalia</taxon>
    </lineage>
</organism>
<gene>
    <name evidence="1" type="ORF">VNO77_20199</name>
</gene>
<accession>A0AAN9QL82</accession>
<reference evidence="1 2" key="1">
    <citation type="submission" date="2024-01" db="EMBL/GenBank/DDBJ databases">
        <title>The genomes of 5 underutilized Papilionoideae crops provide insights into root nodulation and disease resistanc.</title>
        <authorList>
            <person name="Jiang F."/>
        </authorList>
    </citation>
    <scope>NUCLEOTIDE SEQUENCE [LARGE SCALE GENOMIC DNA]</scope>
    <source>
        <strain evidence="1">LVBAO_FW01</strain>
        <tissue evidence="1">Leaves</tissue>
    </source>
</reference>
<evidence type="ECO:0000313" key="1">
    <source>
        <dbReference type="EMBL" id="KAK7339527.1"/>
    </source>
</evidence>
<name>A0AAN9QL82_CANGL</name>
<keyword evidence="2" id="KW-1185">Reference proteome</keyword>
<evidence type="ECO:0000313" key="2">
    <source>
        <dbReference type="Proteomes" id="UP001367508"/>
    </source>
</evidence>
<comment type="caution">
    <text evidence="1">The sequence shown here is derived from an EMBL/GenBank/DDBJ whole genome shotgun (WGS) entry which is preliminary data.</text>
</comment>
<sequence length="204" mass="23209">MLFSNDARMEKNMVVAVTFWVSSCLPLYKDYQERSNCSLLPFSSRARVELGRKIREANNLLVLPSLENHSEISSHCAHHKYGQKLLLSIGTVKVQQAFSIEQDSFIKLDMVMQPHLTDAIFDHKVDAALDLQGTLIRIRMPKFMEFQYIKDLSLSKIHGNQKGNPLVQHLQVIHCKGANLQDVGLNLAEPQMVMKSSINYKSLI</sequence>
<protein>
    <submittedName>
        <fullName evidence="1">Uncharacterized protein</fullName>
    </submittedName>
</protein>
<dbReference type="EMBL" id="JAYMYQ010000004">
    <property type="protein sequence ID" value="KAK7339527.1"/>
    <property type="molecule type" value="Genomic_DNA"/>
</dbReference>
<proteinExistence type="predicted"/>
<dbReference type="AlphaFoldDB" id="A0AAN9QL82"/>
<dbReference type="Proteomes" id="UP001367508">
    <property type="component" value="Unassembled WGS sequence"/>
</dbReference>